<dbReference type="PRINTS" id="PR00753">
    <property type="entry name" value="ACCSYNTHASE"/>
</dbReference>
<evidence type="ECO:0000313" key="3">
    <source>
        <dbReference type="EMBL" id="RNL40352.1"/>
    </source>
</evidence>
<reference evidence="4" key="1">
    <citation type="submission" date="2018-05" db="EMBL/GenBank/DDBJ databases">
        <title>Genome Sequencing of selected type strains of the family Eggerthellaceae.</title>
        <authorList>
            <person name="Danylec N."/>
            <person name="Stoll D.A."/>
            <person name="Doetsch A."/>
            <person name="Huch M."/>
        </authorList>
    </citation>
    <scope>NUCLEOTIDE SEQUENCE [LARGE SCALE GENOMIC DNA]</scope>
    <source>
        <strain evidence="4">DSM 24851</strain>
    </source>
</reference>
<dbReference type="GO" id="GO:0008483">
    <property type="term" value="F:transaminase activity"/>
    <property type="evidence" value="ECO:0007669"/>
    <property type="project" value="UniProtKB-KW"/>
</dbReference>
<keyword evidence="1 3" id="KW-0808">Transferase</keyword>
<dbReference type="CDD" id="cd00609">
    <property type="entry name" value="AAT_like"/>
    <property type="match status" value="1"/>
</dbReference>
<dbReference type="Pfam" id="PF00155">
    <property type="entry name" value="Aminotran_1_2"/>
    <property type="match status" value="1"/>
</dbReference>
<dbReference type="SUPFAM" id="SSF53383">
    <property type="entry name" value="PLP-dependent transferases"/>
    <property type="match status" value="1"/>
</dbReference>
<dbReference type="InterPro" id="IPR004838">
    <property type="entry name" value="NHTrfase_class1_PyrdxlP-BS"/>
</dbReference>
<dbReference type="EMBL" id="QIBX01000007">
    <property type="protein sequence ID" value="RNL40352.1"/>
    <property type="molecule type" value="Genomic_DNA"/>
</dbReference>
<protein>
    <recommendedName>
        <fullName evidence="1">Aminotransferase</fullName>
        <ecNumber evidence="1">2.6.1.-</ecNumber>
    </recommendedName>
</protein>
<dbReference type="RefSeq" id="WP_123208708.1">
    <property type="nucleotide sequence ID" value="NZ_JBHTHO010000032.1"/>
</dbReference>
<evidence type="ECO:0000313" key="4">
    <source>
        <dbReference type="Proteomes" id="UP000269591"/>
    </source>
</evidence>
<dbReference type="Proteomes" id="UP000269591">
    <property type="component" value="Unassembled WGS sequence"/>
</dbReference>
<dbReference type="Gene3D" id="3.40.640.10">
    <property type="entry name" value="Type I PLP-dependent aspartate aminotransferase-like (Major domain)"/>
    <property type="match status" value="1"/>
</dbReference>
<keyword evidence="1 3" id="KW-0032">Aminotransferase</keyword>
<dbReference type="PANTHER" id="PTHR42691:SF1">
    <property type="entry name" value="ASPARTATE AMINOTRANSFERASE YHDR-RELATED"/>
    <property type="match status" value="1"/>
</dbReference>
<proteinExistence type="inferred from homology"/>
<dbReference type="InterPro" id="IPR004839">
    <property type="entry name" value="Aminotransferase_I/II_large"/>
</dbReference>
<evidence type="ECO:0000256" key="1">
    <source>
        <dbReference type="RuleBase" id="RU000481"/>
    </source>
</evidence>
<accession>A0A3N0AZQ2</accession>
<dbReference type="OrthoDB" id="9763453at2"/>
<comment type="cofactor">
    <cofactor evidence="1">
        <name>pyridoxal 5'-phosphate</name>
        <dbReference type="ChEBI" id="CHEBI:597326"/>
    </cofactor>
</comment>
<gene>
    <name evidence="3" type="ORF">DMP06_05305</name>
</gene>
<dbReference type="GO" id="GO:0030170">
    <property type="term" value="F:pyridoxal phosphate binding"/>
    <property type="evidence" value="ECO:0007669"/>
    <property type="project" value="InterPro"/>
</dbReference>
<comment type="caution">
    <text evidence="3">The sequence shown here is derived from an EMBL/GenBank/DDBJ whole genome shotgun (WGS) entry which is preliminary data.</text>
</comment>
<comment type="similarity">
    <text evidence="1">Belongs to the class-I pyridoxal-phosphate-dependent aminotransferase family.</text>
</comment>
<dbReference type="NCBIfam" id="NF005305">
    <property type="entry name" value="PRK06836.1"/>
    <property type="match status" value="1"/>
</dbReference>
<dbReference type="EC" id="2.6.1.-" evidence="1"/>
<dbReference type="PANTHER" id="PTHR42691">
    <property type="entry name" value="ASPARTATE AMINOTRANSFERASE YHDR-RELATED"/>
    <property type="match status" value="1"/>
</dbReference>
<dbReference type="InterPro" id="IPR015424">
    <property type="entry name" value="PyrdxlP-dep_Trfase"/>
</dbReference>
<sequence>MINQRMYELGSEPSAIRELFAYGMTRKAEIGEENVFDFSLGNPSIPAPKEVHDAIIDLMELPPEQVHAYTPAQGAAGVRTAIADSLNRRFDTTYSADDLYMTVGASASLSISISAVANPGDEFIVIAPYFPEYKVFIESAECTCVEVPARLDDFQLNIEAIEDAITPRTKGVIVNSPNNPTGAVYPACDLTELANALRRKQDELGTTIYLIADEPYREIVYGGPSVPWIPSLYENTFVCYSYSKSLSLPGERIGYILVPPAMKDARRVYAAVCGAGRALGFVCAPALFQSVIERCVDAPCDVEAYRANREALYEGLTNLGYECVPPQGAFYLWVRALEPDAKAFSETAKAYELLVVPSDSFGVEGWVRIGYCVSHETIVNSLPAFAELMREYQYKIAK</sequence>
<dbReference type="AlphaFoldDB" id="A0A3N0AZQ2"/>
<evidence type="ECO:0000259" key="2">
    <source>
        <dbReference type="Pfam" id="PF00155"/>
    </source>
</evidence>
<keyword evidence="4" id="KW-1185">Reference proteome</keyword>
<dbReference type="PROSITE" id="PS00105">
    <property type="entry name" value="AA_TRANSFER_CLASS_1"/>
    <property type="match status" value="1"/>
</dbReference>
<name>A0A3N0AZQ2_9ACTN</name>
<feature type="domain" description="Aminotransferase class I/classII large" evidence="2">
    <location>
        <begin position="34"/>
        <end position="378"/>
    </location>
</feature>
<organism evidence="3 4">
    <name type="scientific">Slackia equolifaciens</name>
    <dbReference type="NCBI Taxonomy" id="498718"/>
    <lineage>
        <taxon>Bacteria</taxon>
        <taxon>Bacillati</taxon>
        <taxon>Actinomycetota</taxon>
        <taxon>Coriobacteriia</taxon>
        <taxon>Eggerthellales</taxon>
        <taxon>Eggerthellaceae</taxon>
        <taxon>Slackia</taxon>
    </lineage>
</organism>
<dbReference type="InterPro" id="IPR015421">
    <property type="entry name" value="PyrdxlP-dep_Trfase_major"/>
</dbReference>